<sequence>MGCRMIEVIDRGSTTETHPVPLLFVHGASSAAWCWDEHFLSYFADRGYRAVALSLRGHGSSSLSKPLNSCSIADYADDVDAVADTLGGKPVVVGHSMGCWVVLNYLATHGAPAAVLMAPGTPRGIRRWALRVLLRHPWLVLATTTVGNPSDLFGTPDLAREFVFSAGTPESIVTSCLARMGSESKRAARETVNQLPGAHLIAAPMLVLGAGADGMRIDRDASAVARTYQADLEVFPGMGHIMMLGPGWQAVADKIDAWLIAAAGTPMPA</sequence>
<dbReference type="PANTHER" id="PTHR43194">
    <property type="entry name" value="HYDROLASE ALPHA/BETA FOLD FAMILY"/>
    <property type="match status" value="1"/>
</dbReference>
<reference evidence="3" key="1">
    <citation type="submission" date="2016-06" db="EMBL/GenBank/DDBJ databases">
        <authorList>
            <person name="Sutton G."/>
            <person name="Brinkac L."/>
            <person name="Sanka R."/>
            <person name="Adams M."/>
            <person name="Lau E."/>
            <person name="Mehaffy C."/>
            <person name="Tameris M."/>
            <person name="Hatherill M."/>
            <person name="Hanekom W."/>
            <person name="Mahomed H."/>
            <person name="Mcshane H."/>
        </authorList>
    </citation>
    <scope>NUCLEOTIDE SEQUENCE [LARGE SCALE GENOMIC DNA]</scope>
    <source>
        <strain evidence="3">852002-51209_SCH5440388</strain>
    </source>
</reference>
<evidence type="ECO:0000313" key="2">
    <source>
        <dbReference type="EMBL" id="OBB31140.1"/>
    </source>
</evidence>
<dbReference type="SUPFAM" id="SSF53474">
    <property type="entry name" value="alpha/beta-Hydrolases"/>
    <property type="match status" value="1"/>
</dbReference>
<dbReference type="InterPro" id="IPR050228">
    <property type="entry name" value="Carboxylesterase_BioH"/>
</dbReference>
<proteinExistence type="predicted"/>
<evidence type="ECO:0000313" key="3">
    <source>
        <dbReference type="Proteomes" id="UP000093902"/>
    </source>
</evidence>
<gene>
    <name evidence="2" type="ORF">A5792_17370</name>
</gene>
<evidence type="ECO:0000259" key="1">
    <source>
        <dbReference type="Pfam" id="PF12697"/>
    </source>
</evidence>
<dbReference type="InterPro" id="IPR029058">
    <property type="entry name" value="AB_hydrolase_fold"/>
</dbReference>
<dbReference type="Proteomes" id="UP000093902">
    <property type="component" value="Unassembled WGS sequence"/>
</dbReference>
<dbReference type="PANTHER" id="PTHR43194:SF2">
    <property type="entry name" value="PEROXISOMAL MEMBRANE PROTEIN LPX1"/>
    <property type="match status" value="1"/>
</dbReference>
<dbReference type="InterPro" id="IPR000073">
    <property type="entry name" value="AB_hydrolase_1"/>
</dbReference>
<dbReference type="AlphaFoldDB" id="A0A1A0R9H1"/>
<feature type="domain" description="AB hydrolase-1" evidence="1">
    <location>
        <begin position="22"/>
        <end position="245"/>
    </location>
</feature>
<dbReference type="Gene3D" id="3.40.50.1820">
    <property type="entry name" value="alpha/beta hydrolase"/>
    <property type="match status" value="1"/>
</dbReference>
<dbReference type="Pfam" id="PF12697">
    <property type="entry name" value="Abhydrolase_6"/>
    <property type="match status" value="1"/>
</dbReference>
<protein>
    <recommendedName>
        <fullName evidence="1">AB hydrolase-1 domain-containing protein</fullName>
    </recommendedName>
</protein>
<accession>A0A1A0R9H1</accession>
<dbReference type="GO" id="GO:0003824">
    <property type="term" value="F:catalytic activity"/>
    <property type="evidence" value="ECO:0007669"/>
    <property type="project" value="UniProtKB-ARBA"/>
</dbReference>
<organism evidence="2 3">
    <name type="scientific">Mycolicibacterium peregrinum</name>
    <name type="common">Mycobacterium peregrinum</name>
    <dbReference type="NCBI Taxonomy" id="43304"/>
    <lineage>
        <taxon>Bacteria</taxon>
        <taxon>Bacillati</taxon>
        <taxon>Actinomycetota</taxon>
        <taxon>Actinomycetes</taxon>
        <taxon>Mycobacteriales</taxon>
        <taxon>Mycobacteriaceae</taxon>
        <taxon>Mycolicibacterium</taxon>
    </lineage>
</organism>
<name>A0A1A0R9H1_MYCPR</name>
<comment type="caution">
    <text evidence="2">The sequence shown here is derived from an EMBL/GenBank/DDBJ whole genome shotgun (WGS) entry which is preliminary data.</text>
</comment>
<dbReference type="EMBL" id="LZSO01000016">
    <property type="protein sequence ID" value="OBB31140.1"/>
    <property type="molecule type" value="Genomic_DNA"/>
</dbReference>